<dbReference type="Pfam" id="PF25545">
    <property type="entry name" value="DUF7924"/>
    <property type="match status" value="1"/>
</dbReference>
<feature type="compositionally biased region" description="Polar residues" evidence="1">
    <location>
        <begin position="509"/>
        <end position="522"/>
    </location>
</feature>
<feature type="domain" description="DUF7924" evidence="2">
    <location>
        <begin position="211"/>
        <end position="360"/>
    </location>
</feature>
<dbReference type="OrthoDB" id="5424149at2759"/>
<dbReference type="Proteomes" id="UP001140453">
    <property type="component" value="Unassembled WGS sequence"/>
</dbReference>
<dbReference type="InterPro" id="IPR057684">
    <property type="entry name" value="DUF7924"/>
</dbReference>
<keyword evidence="4" id="KW-1185">Reference proteome</keyword>
<name>A0A9W8YMR4_9PEZI</name>
<feature type="compositionally biased region" description="Basic and acidic residues" evidence="1">
    <location>
        <begin position="524"/>
        <end position="540"/>
    </location>
</feature>
<sequence>MITMGTKRKPESPLISEPSSKIRRTDTHSDHENSQYAPVLYSPLPQEQVPSPSADSNPAPLTKANLRKLEKMTGSGSRSGKSAYSSRTGITSQSGGSKSHSTTDHRFEAAFRTNGGVDALNSCSFPPSNMTEIGAHLDRSRDSASPDSSQHRRFLNSLQCANNERDIESLMQGRVFKDTNKDDRLQDIDYRANVDKQWVAFPKDVGFNNNLSAPKPDLVEGYAQRSFPPFINELGGSATLVHDSETYVALPHFAAEFKDYGKSMREAEVQTGYDGAHMVYARNKALEYIGERDPPQRASPITVASDGHNWTVYSHHAHPNDQTGKLEYYQNEVASGRTVRYNDFKQSYKVLRNAQDWGRKESHDLRERLQRHEDARANQASTSTMSKAGPVNGAKASSSAYSSASSGGPRVSSRRASDAGSRRSDGQASVASSNSAGRPSMTGYAGTSRLGSNQQVPPSASKTMPPPPRRSSDAVSGRVADHRGAARSPSTTRYPPSASSGSRSGAGTPKSSKAPSVDSQQYADPRHSRPDKYRERRSDDDIQPVQRRRSDSPQDQPRPPRDMDRGRDRTRDSSRLGDSSRDAGRYARATSVGGSSSGGRYVARRSPSADRYSGR</sequence>
<dbReference type="AlphaFoldDB" id="A0A9W8YMR4"/>
<proteinExistence type="predicted"/>
<evidence type="ECO:0000259" key="2">
    <source>
        <dbReference type="Pfam" id="PF25545"/>
    </source>
</evidence>
<feature type="compositionally biased region" description="Basic and acidic residues" evidence="1">
    <location>
        <begin position="415"/>
        <end position="425"/>
    </location>
</feature>
<feature type="compositionally biased region" description="Basic and acidic residues" evidence="1">
    <location>
        <begin position="23"/>
        <end position="33"/>
    </location>
</feature>
<feature type="region of interest" description="Disordered" evidence="1">
    <location>
        <begin position="1"/>
        <end position="103"/>
    </location>
</feature>
<organism evidence="3 4">
    <name type="scientific">Gnomoniopsis smithogilvyi</name>
    <dbReference type="NCBI Taxonomy" id="1191159"/>
    <lineage>
        <taxon>Eukaryota</taxon>
        <taxon>Fungi</taxon>
        <taxon>Dikarya</taxon>
        <taxon>Ascomycota</taxon>
        <taxon>Pezizomycotina</taxon>
        <taxon>Sordariomycetes</taxon>
        <taxon>Sordariomycetidae</taxon>
        <taxon>Diaporthales</taxon>
        <taxon>Gnomoniaceae</taxon>
        <taxon>Gnomoniopsis</taxon>
    </lineage>
</organism>
<evidence type="ECO:0000313" key="3">
    <source>
        <dbReference type="EMBL" id="KAJ4387606.1"/>
    </source>
</evidence>
<feature type="compositionally biased region" description="Polar residues" evidence="1">
    <location>
        <begin position="427"/>
        <end position="437"/>
    </location>
</feature>
<feature type="region of interest" description="Disordered" evidence="1">
    <location>
        <begin position="373"/>
        <end position="615"/>
    </location>
</feature>
<feature type="compositionally biased region" description="Basic and acidic residues" evidence="1">
    <location>
        <begin position="548"/>
        <end position="585"/>
    </location>
</feature>
<evidence type="ECO:0000256" key="1">
    <source>
        <dbReference type="SAM" id="MobiDB-lite"/>
    </source>
</evidence>
<feature type="compositionally biased region" description="Low complexity" evidence="1">
    <location>
        <begin position="394"/>
        <end position="411"/>
    </location>
</feature>
<reference evidence="3" key="1">
    <citation type="submission" date="2022-10" db="EMBL/GenBank/DDBJ databases">
        <title>Tapping the CABI collections for fungal endophytes: first genome assemblies for Collariella, Neodidymelliopsis, Ascochyta clinopodiicola, Didymella pomorum, Didymosphaeria variabile, Neocosmospora piperis and Neocucurbitaria cava.</title>
        <authorList>
            <person name="Hill R."/>
        </authorList>
    </citation>
    <scope>NUCLEOTIDE SEQUENCE</scope>
    <source>
        <strain evidence="3">IMI 355082</strain>
    </source>
</reference>
<feature type="compositionally biased region" description="Low complexity" evidence="1">
    <location>
        <begin position="74"/>
        <end position="86"/>
    </location>
</feature>
<accession>A0A9W8YMR4</accession>
<comment type="caution">
    <text evidence="3">The sequence shown here is derived from an EMBL/GenBank/DDBJ whole genome shotgun (WGS) entry which is preliminary data.</text>
</comment>
<feature type="compositionally biased region" description="Low complexity" evidence="1">
    <location>
        <begin position="497"/>
        <end position="507"/>
    </location>
</feature>
<dbReference type="EMBL" id="JAPEVB010000005">
    <property type="protein sequence ID" value="KAJ4387606.1"/>
    <property type="molecule type" value="Genomic_DNA"/>
</dbReference>
<evidence type="ECO:0000313" key="4">
    <source>
        <dbReference type="Proteomes" id="UP001140453"/>
    </source>
</evidence>
<protein>
    <recommendedName>
        <fullName evidence="2">DUF7924 domain-containing protein</fullName>
    </recommendedName>
</protein>
<gene>
    <name evidence="3" type="ORF">N0V93_008202</name>
</gene>
<feature type="compositionally biased region" description="Polar residues" evidence="1">
    <location>
        <begin position="87"/>
        <end position="100"/>
    </location>
</feature>
<feature type="compositionally biased region" description="Low complexity" evidence="1">
    <location>
        <begin position="587"/>
        <end position="606"/>
    </location>
</feature>